<keyword evidence="3" id="KW-0238">DNA-binding</keyword>
<dbReference type="PROSITE" id="PS00397">
    <property type="entry name" value="RECOMBINASES_1"/>
    <property type="match status" value="1"/>
</dbReference>
<evidence type="ECO:0000256" key="6">
    <source>
        <dbReference type="PROSITE-ProRule" id="PRU10137"/>
    </source>
</evidence>
<protein>
    <submittedName>
        <fullName evidence="8">Recombinase</fullName>
    </submittedName>
</protein>
<dbReference type="PROSITE" id="PS51736">
    <property type="entry name" value="RECOMBINASES_3"/>
    <property type="match status" value="1"/>
</dbReference>
<keyword evidence="9" id="KW-1185">Reference proteome</keyword>
<dbReference type="GO" id="GO:0003677">
    <property type="term" value="F:DNA binding"/>
    <property type="evidence" value="ECO:0007669"/>
    <property type="project" value="UniProtKB-KW"/>
</dbReference>
<evidence type="ECO:0000256" key="1">
    <source>
        <dbReference type="ARBA" id="ARBA00009913"/>
    </source>
</evidence>
<dbReference type="PANTHER" id="PTHR30461:SF26">
    <property type="entry name" value="RESOLVASE HOMOLOG YNEB"/>
    <property type="match status" value="1"/>
</dbReference>
<dbReference type="SUPFAM" id="SSF53041">
    <property type="entry name" value="Resolvase-like"/>
    <property type="match status" value="1"/>
</dbReference>
<reference evidence="8 9" key="1">
    <citation type="submission" date="2017-11" db="EMBL/GenBank/DDBJ databases">
        <title>Draft genome sequence of Enterococcus plantarum TRW2 strain isolated from lettuce.</title>
        <authorList>
            <person name="Kim E.B."/>
            <person name="Marco M.L."/>
            <person name="Williams T.R."/>
            <person name="You I.H."/>
        </authorList>
    </citation>
    <scope>NUCLEOTIDE SEQUENCE [LARGE SCALE GENOMIC DNA]</scope>
    <source>
        <strain evidence="8 9">TRW2</strain>
    </source>
</reference>
<dbReference type="GO" id="GO:0000150">
    <property type="term" value="F:DNA strand exchange activity"/>
    <property type="evidence" value="ECO:0007669"/>
    <property type="project" value="InterPro"/>
</dbReference>
<gene>
    <name evidence="8" type="ORF">CI088_01425</name>
</gene>
<evidence type="ECO:0000259" key="7">
    <source>
        <dbReference type="PROSITE" id="PS51736"/>
    </source>
</evidence>
<evidence type="ECO:0000313" key="9">
    <source>
        <dbReference type="Proteomes" id="UP000249828"/>
    </source>
</evidence>
<keyword evidence="2" id="KW-0229">DNA integration</keyword>
<proteinExistence type="inferred from homology"/>
<organism evidence="8 9">
    <name type="scientific">Enterococcus plantarum</name>
    <dbReference type="NCBI Taxonomy" id="1077675"/>
    <lineage>
        <taxon>Bacteria</taxon>
        <taxon>Bacillati</taxon>
        <taxon>Bacillota</taxon>
        <taxon>Bacilli</taxon>
        <taxon>Lactobacillales</taxon>
        <taxon>Enterococcaceae</taxon>
        <taxon>Enterococcus</taxon>
    </lineage>
</organism>
<dbReference type="Pfam" id="PF00239">
    <property type="entry name" value="Resolvase"/>
    <property type="match status" value="1"/>
</dbReference>
<dbReference type="SMART" id="SM00857">
    <property type="entry name" value="Resolvase"/>
    <property type="match status" value="1"/>
</dbReference>
<name>A0A2W4BVN9_9ENTE</name>
<dbReference type="PANTHER" id="PTHR30461">
    <property type="entry name" value="DNA-INVERTASE FROM LAMBDOID PROPHAGE"/>
    <property type="match status" value="1"/>
</dbReference>
<comment type="similarity">
    <text evidence="1">Belongs to the site-specific recombinase resolvase family.</text>
</comment>
<keyword evidence="4" id="KW-0233">DNA recombination</keyword>
<sequence length="206" mass="24042">MNMLFGYARVSTKEQNLDRQIQKFNDLGIESRYIFVDKQSGAEFDRPQYQLLLHMLRSGDIVYLDSLDRLGRNYSGVIEEWKYITRKIKADIIVLENSELFDSRKFKTMGDIGLLLEDQFLSMLSYVADQERKKSKLRQTEGIEIAKSAGTVFGRPKLVITEEFKRQYFSWKNGEQTATDTINKLGLSPSTFYRRVKEFEQEMAGD</sequence>
<dbReference type="Gene3D" id="3.40.50.1390">
    <property type="entry name" value="Resolvase, N-terminal catalytic domain"/>
    <property type="match status" value="1"/>
</dbReference>
<feature type="active site" description="O-(5'-phospho-DNA)-serine intermediate" evidence="5 6">
    <location>
        <position position="11"/>
    </location>
</feature>
<dbReference type="EMBL" id="PIEU01000003">
    <property type="protein sequence ID" value="PZL77489.1"/>
    <property type="molecule type" value="Genomic_DNA"/>
</dbReference>
<comment type="caution">
    <text evidence="8">The sequence shown here is derived from an EMBL/GenBank/DDBJ whole genome shotgun (WGS) entry which is preliminary data.</text>
</comment>
<dbReference type="CDD" id="cd03768">
    <property type="entry name" value="SR_ResInv"/>
    <property type="match status" value="1"/>
</dbReference>
<dbReference type="GO" id="GO:0015074">
    <property type="term" value="P:DNA integration"/>
    <property type="evidence" value="ECO:0007669"/>
    <property type="project" value="UniProtKB-KW"/>
</dbReference>
<evidence type="ECO:0000256" key="5">
    <source>
        <dbReference type="PIRSR" id="PIRSR606118-50"/>
    </source>
</evidence>
<dbReference type="Proteomes" id="UP000249828">
    <property type="component" value="Unassembled WGS sequence"/>
</dbReference>
<evidence type="ECO:0000256" key="2">
    <source>
        <dbReference type="ARBA" id="ARBA00022908"/>
    </source>
</evidence>
<evidence type="ECO:0000256" key="3">
    <source>
        <dbReference type="ARBA" id="ARBA00023125"/>
    </source>
</evidence>
<feature type="domain" description="Resolvase/invertase-type recombinase catalytic" evidence="7">
    <location>
        <begin position="3"/>
        <end position="150"/>
    </location>
</feature>
<evidence type="ECO:0000313" key="8">
    <source>
        <dbReference type="EMBL" id="PZL77489.1"/>
    </source>
</evidence>
<dbReference type="AlphaFoldDB" id="A0A2W4BVN9"/>
<dbReference type="InterPro" id="IPR006119">
    <property type="entry name" value="Resolv_N"/>
</dbReference>
<dbReference type="InterPro" id="IPR006118">
    <property type="entry name" value="Recombinase_CS"/>
</dbReference>
<evidence type="ECO:0000256" key="4">
    <source>
        <dbReference type="ARBA" id="ARBA00023172"/>
    </source>
</evidence>
<dbReference type="InterPro" id="IPR036162">
    <property type="entry name" value="Resolvase-like_N_sf"/>
</dbReference>
<accession>A0A2W4BVN9</accession>
<dbReference type="InterPro" id="IPR050639">
    <property type="entry name" value="SSR_resolvase"/>
</dbReference>